<feature type="compositionally biased region" description="Basic and acidic residues" evidence="1">
    <location>
        <begin position="625"/>
        <end position="638"/>
    </location>
</feature>
<evidence type="ECO:0000313" key="2">
    <source>
        <dbReference type="EMBL" id="KZS18243.1"/>
    </source>
</evidence>
<dbReference type="OrthoDB" id="6387530at2759"/>
<dbReference type="Proteomes" id="UP000076858">
    <property type="component" value="Unassembled WGS sequence"/>
</dbReference>
<gene>
    <name evidence="2" type="ORF">APZ42_015661</name>
</gene>
<evidence type="ECO:0008006" key="4">
    <source>
        <dbReference type="Google" id="ProtNLM"/>
    </source>
</evidence>
<organism evidence="2 3">
    <name type="scientific">Daphnia magna</name>
    <dbReference type="NCBI Taxonomy" id="35525"/>
    <lineage>
        <taxon>Eukaryota</taxon>
        <taxon>Metazoa</taxon>
        <taxon>Ecdysozoa</taxon>
        <taxon>Arthropoda</taxon>
        <taxon>Crustacea</taxon>
        <taxon>Branchiopoda</taxon>
        <taxon>Diplostraca</taxon>
        <taxon>Cladocera</taxon>
        <taxon>Anomopoda</taxon>
        <taxon>Daphniidae</taxon>
        <taxon>Daphnia</taxon>
    </lineage>
</organism>
<feature type="compositionally biased region" description="Polar residues" evidence="1">
    <location>
        <begin position="584"/>
        <end position="600"/>
    </location>
</feature>
<feature type="region of interest" description="Disordered" evidence="1">
    <location>
        <begin position="529"/>
        <end position="654"/>
    </location>
</feature>
<feature type="compositionally biased region" description="Basic and acidic residues" evidence="1">
    <location>
        <begin position="564"/>
        <end position="574"/>
    </location>
</feature>
<feature type="compositionally biased region" description="Polar residues" evidence="1">
    <location>
        <begin position="608"/>
        <end position="624"/>
    </location>
</feature>
<keyword evidence="3" id="KW-1185">Reference proteome</keyword>
<accession>A0A162NT36</accession>
<sequence>MAASVSSRQKRRRIQQILVNGSAFYQEDAEQYSSANQSVTGASESNSDQSDILHNNSLQDYCIAEVVDSDMNHSDTEPDSDSDDEIYVDCEEETETCYEVEEDDTFFDCEEHNINTCEFRESLASWAVQCQIPQSHVDKLLVLLKSFSDFDTSNLPKSCRTLLKTIRRTATKVVGPGHYYHCGVEKGILSTLQRMQVKRIPSKRIKLLINVDGVPIAKSSGSQFWPILGRLSGFPHSKPFLIGIYHGPSKPSDANVFLADFTTEILDLLEKGILYNGEVLTLVIFGFVCDAPARAFIAYTKTHSGYFSCSKCTEEGDFEGRIVFLNEKAPLRTDATFRSQRQDEHHTGRSILEQLPIDMVATFPLDYMHLCCLGVMRKLLWQWIKGPLSCRLSQTQKNTISSFLIFLASYIPSEFSRKSRSLAELARWKATELREFLLYTGEMFLIVEYIIGEHETEVEVVPSSWYSSGQCWWPPGAFARSTLEKKVSKSVDCDKATWDCYDARLIATFKTYAEAKAKLPLAIAGESVAPSSTDVDGHKKGKGKREKQKTRRYLSEDTSESSDDGNRKNKENSSRKKKKRSPARPSQNDASVSANLSDTHMTLPPVPNSLNINTFFSSQSSNEVSHTRPRIESTENERSNSFGDRNGVTDEIMSSPVIPRQQLAVARKSNPSPSAPTSPEVDARKIGVILQRVEALARGIEVVKANQREVLDLLTLLLKNSAPPQPDLPSITELFQLPMKTLQDARNLTKLLKIQHNASKMKTFVIGIGGTTNSMVGRVMKSIMTYRCGSCFCYLGLNEDKVAFKSTTICEIVIDGVREAHNSLTRDAVEAKIKNWLRHCPRYASKQTDDGSQSGEDEEQEETY</sequence>
<name>A0A162NT36_9CRUS</name>
<feature type="region of interest" description="Disordered" evidence="1">
    <location>
        <begin position="844"/>
        <end position="864"/>
    </location>
</feature>
<comment type="caution">
    <text evidence="2">The sequence shown here is derived from an EMBL/GenBank/DDBJ whole genome shotgun (WGS) entry which is preliminary data.</text>
</comment>
<protein>
    <recommendedName>
        <fullName evidence="4">Transposase domain-containing protein</fullName>
    </recommendedName>
</protein>
<feature type="compositionally biased region" description="Basic residues" evidence="1">
    <location>
        <begin position="539"/>
        <end position="552"/>
    </location>
</feature>
<feature type="compositionally biased region" description="Polar residues" evidence="1">
    <location>
        <begin position="31"/>
        <end position="50"/>
    </location>
</feature>
<evidence type="ECO:0000313" key="3">
    <source>
        <dbReference type="Proteomes" id="UP000076858"/>
    </source>
</evidence>
<evidence type="ECO:0000256" key="1">
    <source>
        <dbReference type="SAM" id="MobiDB-lite"/>
    </source>
</evidence>
<reference evidence="2 3" key="1">
    <citation type="submission" date="2016-03" db="EMBL/GenBank/DDBJ databases">
        <title>EvidentialGene: Evidence-directed Construction of Genes on Genomes.</title>
        <authorList>
            <person name="Gilbert D.G."/>
            <person name="Choi J.-H."/>
            <person name="Mockaitis K."/>
            <person name="Colbourne J."/>
            <person name="Pfrender M."/>
        </authorList>
    </citation>
    <scope>NUCLEOTIDE SEQUENCE [LARGE SCALE GENOMIC DNA]</scope>
    <source>
        <strain evidence="2 3">Xinb3</strain>
        <tissue evidence="2">Complete organism</tissue>
    </source>
</reference>
<proteinExistence type="predicted"/>
<dbReference type="PANTHER" id="PTHR33053:SF24">
    <property type="entry name" value="TRANSPOSASE DOMAIN-CONTAINING PROTEIN"/>
    <property type="match status" value="1"/>
</dbReference>
<dbReference type="PANTHER" id="PTHR33053">
    <property type="entry name" value="PROTEIN, PUTATIVE-RELATED"/>
    <property type="match status" value="1"/>
</dbReference>
<feature type="compositionally biased region" description="Acidic residues" evidence="1">
    <location>
        <begin position="855"/>
        <end position="864"/>
    </location>
</feature>
<dbReference type="AlphaFoldDB" id="A0A162NT36"/>
<dbReference type="EMBL" id="LRGB01000547">
    <property type="protein sequence ID" value="KZS18243.1"/>
    <property type="molecule type" value="Genomic_DNA"/>
</dbReference>
<feature type="region of interest" description="Disordered" evidence="1">
    <location>
        <begin position="29"/>
        <end position="50"/>
    </location>
</feature>